<dbReference type="AlphaFoldDB" id="A0A2P2IVJ9"/>
<dbReference type="EMBL" id="GGEC01004734">
    <property type="protein sequence ID" value="MBW85217.1"/>
    <property type="molecule type" value="Transcribed_RNA"/>
</dbReference>
<evidence type="ECO:0000313" key="1">
    <source>
        <dbReference type="EMBL" id="MBW85217.1"/>
    </source>
</evidence>
<proteinExistence type="predicted"/>
<accession>A0A2P2IVJ9</accession>
<name>A0A2P2IVJ9_RHIMU</name>
<protein>
    <submittedName>
        <fullName evidence="1">Uncharacterized protein</fullName>
    </submittedName>
</protein>
<organism evidence="1">
    <name type="scientific">Rhizophora mucronata</name>
    <name type="common">Asiatic mangrove</name>
    <dbReference type="NCBI Taxonomy" id="61149"/>
    <lineage>
        <taxon>Eukaryota</taxon>
        <taxon>Viridiplantae</taxon>
        <taxon>Streptophyta</taxon>
        <taxon>Embryophyta</taxon>
        <taxon>Tracheophyta</taxon>
        <taxon>Spermatophyta</taxon>
        <taxon>Magnoliopsida</taxon>
        <taxon>eudicotyledons</taxon>
        <taxon>Gunneridae</taxon>
        <taxon>Pentapetalae</taxon>
        <taxon>rosids</taxon>
        <taxon>fabids</taxon>
        <taxon>Malpighiales</taxon>
        <taxon>Rhizophoraceae</taxon>
        <taxon>Rhizophora</taxon>
    </lineage>
</organism>
<sequence length="16" mass="1916">MFGYPILVDYCRIRGL</sequence>
<reference evidence="1" key="1">
    <citation type="submission" date="2018-02" db="EMBL/GenBank/DDBJ databases">
        <title>Rhizophora mucronata_Transcriptome.</title>
        <authorList>
            <person name="Meera S.P."/>
            <person name="Sreeshan A."/>
            <person name="Augustine A."/>
        </authorList>
    </citation>
    <scope>NUCLEOTIDE SEQUENCE</scope>
    <source>
        <tissue evidence="1">Leaf</tissue>
    </source>
</reference>